<evidence type="ECO:0000256" key="8">
    <source>
        <dbReference type="ARBA" id="ARBA00023136"/>
    </source>
</evidence>
<evidence type="ECO:0000256" key="9">
    <source>
        <dbReference type="PROSITE-ProRule" id="PRU00703"/>
    </source>
</evidence>
<accession>A0A1Z4JG74</accession>
<dbReference type="InterPro" id="IPR005170">
    <property type="entry name" value="Transptr-assoc_dom"/>
</dbReference>
<dbReference type="GO" id="GO:0005886">
    <property type="term" value="C:plasma membrane"/>
    <property type="evidence" value="ECO:0007669"/>
    <property type="project" value="UniProtKB-SubCell"/>
</dbReference>
<dbReference type="AlphaFoldDB" id="A0A1Z4JG74"/>
<sequence length="440" mass="48762">MNSFTTDLLIILLLTLANGLFVMSELAIVSARKIRLQQNANQGDTRARAALRLAEEPNNFLAIVQVGITLIGIASGAFGEQALTKQLEPFFSSIPFLRGYSQPLSFGIAILTLTYLTLIVGELVPKRVALNSPEQIASWAAVPMSLMAKAAAPIVYLLSASTNVAVRFLGIRPSDDPPVTEEEIRVMIEQGTEAGMFEQAEEDIMKRVFRLGDRRVSSLMTPRLEITWIDLEDSEDEIRRQMMESAHSRFPVCQGGLDNLLGIVQTYDLLVKTMYGQSLDVRTSLQPPVFVPESTRALKVLELFKQTGTQIAFVVDEYGVIQGLVTLTDVLQAIVGDIPTVEELAEPQAIQREDGTWLLDGMLPIYQFKEILHIEDQELPGEQRGSYQTLGGFVVMYLGKIPTAADHFEWETLRFEVMDMDGNRVDKVLVGEVHPGTTTS</sequence>
<dbReference type="CDD" id="cd04590">
    <property type="entry name" value="CBS_pair_CorC_HlyC_assoc"/>
    <property type="match status" value="1"/>
</dbReference>
<dbReference type="PROSITE" id="PS51846">
    <property type="entry name" value="CNNM"/>
    <property type="match status" value="1"/>
</dbReference>
<evidence type="ECO:0000256" key="5">
    <source>
        <dbReference type="ARBA" id="ARBA00022737"/>
    </source>
</evidence>
<name>A0A1Z4JG74_LEPBY</name>
<evidence type="ECO:0000313" key="14">
    <source>
        <dbReference type="EMBL" id="BAY55762.1"/>
    </source>
</evidence>
<keyword evidence="7 9" id="KW-0129">CBS domain</keyword>
<keyword evidence="6 10" id="KW-1133">Transmembrane helix</keyword>
<evidence type="ECO:0000256" key="7">
    <source>
        <dbReference type="ARBA" id="ARBA00023122"/>
    </source>
</evidence>
<keyword evidence="5" id="KW-0677">Repeat</keyword>
<dbReference type="InterPro" id="IPR016169">
    <property type="entry name" value="FAD-bd_PCMH_sub2"/>
</dbReference>
<evidence type="ECO:0008006" key="16">
    <source>
        <dbReference type="Google" id="ProtNLM"/>
    </source>
</evidence>
<comment type="subcellular location">
    <subcellularLocation>
        <location evidence="1">Cell membrane</location>
        <topology evidence="1">Multi-pass membrane protein</topology>
    </subcellularLocation>
</comment>
<evidence type="ECO:0000259" key="13">
    <source>
        <dbReference type="PROSITE" id="PS51846"/>
    </source>
</evidence>
<dbReference type="Pfam" id="PF03471">
    <property type="entry name" value="CorC_HlyC"/>
    <property type="match status" value="1"/>
</dbReference>
<dbReference type="PANTHER" id="PTHR43099">
    <property type="entry name" value="UPF0053 PROTEIN YRKA"/>
    <property type="match status" value="1"/>
</dbReference>
<dbReference type="Proteomes" id="UP000217895">
    <property type="component" value="Chromosome"/>
</dbReference>
<dbReference type="InterPro" id="IPR002550">
    <property type="entry name" value="CNNM"/>
</dbReference>
<comment type="similarity">
    <text evidence="2">Belongs to the UPF0053 family.</text>
</comment>
<feature type="domain" description="CNNM transmembrane" evidence="13">
    <location>
        <begin position="1"/>
        <end position="201"/>
    </location>
</feature>
<evidence type="ECO:0000259" key="12">
    <source>
        <dbReference type="PROSITE" id="PS51371"/>
    </source>
</evidence>
<keyword evidence="15" id="KW-1185">Reference proteome</keyword>
<proteinExistence type="inferred from homology"/>
<evidence type="ECO:0000256" key="1">
    <source>
        <dbReference type="ARBA" id="ARBA00004651"/>
    </source>
</evidence>
<keyword evidence="4 10" id="KW-0812">Transmembrane</keyword>
<feature type="transmembrane region" description="Helical" evidence="11">
    <location>
        <begin position="103"/>
        <end position="124"/>
    </location>
</feature>
<dbReference type="InterPro" id="IPR046342">
    <property type="entry name" value="CBS_dom_sf"/>
</dbReference>
<dbReference type="PANTHER" id="PTHR43099:SF5">
    <property type="entry name" value="HLYC_CORC FAMILY TRANSPORTER"/>
    <property type="match status" value="1"/>
</dbReference>
<feature type="transmembrane region" description="Helical" evidence="11">
    <location>
        <begin position="6"/>
        <end position="29"/>
    </location>
</feature>
<dbReference type="Pfam" id="PF00571">
    <property type="entry name" value="CBS"/>
    <property type="match status" value="2"/>
</dbReference>
<dbReference type="Gene3D" id="3.10.580.10">
    <property type="entry name" value="CBS-domain"/>
    <property type="match status" value="1"/>
</dbReference>
<evidence type="ECO:0000256" key="4">
    <source>
        <dbReference type="ARBA" id="ARBA00022692"/>
    </source>
</evidence>
<feature type="domain" description="CBS" evidence="12">
    <location>
        <begin position="282"/>
        <end position="340"/>
    </location>
</feature>
<dbReference type="SUPFAM" id="SSF56176">
    <property type="entry name" value="FAD-binding/transporter-associated domain-like"/>
    <property type="match status" value="1"/>
</dbReference>
<dbReference type="InterPro" id="IPR051676">
    <property type="entry name" value="UPF0053_domain"/>
</dbReference>
<evidence type="ECO:0000313" key="15">
    <source>
        <dbReference type="Proteomes" id="UP000217895"/>
    </source>
</evidence>
<reference evidence="14 15" key="1">
    <citation type="submission" date="2017-06" db="EMBL/GenBank/DDBJ databases">
        <title>Genome sequencing of cyanobaciteial culture collection at National Institute for Environmental Studies (NIES).</title>
        <authorList>
            <person name="Hirose Y."/>
            <person name="Shimura Y."/>
            <person name="Fujisawa T."/>
            <person name="Nakamura Y."/>
            <person name="Kawachi M."/>
        </authorList>
    </citation>
    <scope>NUCLEOTIDE SEQUENCE [LARGE SCALE GENOMIC DNA]</scope>
    <source>
        <strain evidence="14 15">NIES-2135</strain>
    </source>
</reference>
<evidence type="ECO:0000256" key="6">
    <source>
        <dbReference type="ARBA" id="ARBA00022989"/>
    </source>
</evidence>
<dbReference type="Gene3D" id="3.30.465.10">
    <property type="match status" value="1"/>
</dbReference>
<feature type="domain" description="CBS" evidence="12">
    <location>
        <begin position="220"/>
        <end position="281"/>
    </location>
</feature>
<dbReference type="InterPro" id="IPR044751">
    <property type="entry name" value="Ion_transp-like_CBS"/>
</dbReference>
<evidence type="ECO:0000256" key="3">
    <source>
        <dbReference type="ARBA" id="ARBA00022475"/>
    </source>
</evidence>
<dbReference type="SMART" id="SM00116">
    <property type="entry name" value="CBS"/>
    <property type="match status" value="2"/>
</dbReference>
<dbReference type="SUPFAM" id="SSF54631">
    <property type="entry name" value="CBS-domain pair"/>
    <property type="match status" value="1"/>
</dbReference>
<dbReference type="Pfam" id="PF01595">
    <property type="entry name" value="CNNM"/>
    <property type="match status" value="1"/>
</dbReference>
<dbReference type="InterPro" id="IPR000644">
    <property type="entry name" value="CBS_dom"/>
</dbReference>
<dbReference type="PROSITE" id="PS51371">
    <property type="entry name" value="CBS"/>
    <property type="match status" value="2"/>
</dbReference>
<feature type="transmembrane region" description="Helical" evidence="11">
    <location>
        <begin position="60"/>
        <end position="83"/>
    </location>
</feature>
<evidence type="ECO:0000256" key="11">
    <source>
        <dbReference type="SAM" id="Phobius"/>
    </source>
</evidence>
<keyword evidence="3" id="KW-1003">Cell membrane</keyword>
<gene>
    <name evidence="14" type="ORF">NIES2135_25860</name>
</gene>
<organism evidence="14 15">
    <name type="scientific">Leptolyngbya boryana NIES-2135</name>
    <dbReference type="NCBI Taxonomy" id="1973484"/>
    <lineage>
        <taxon>Bacteria</taxon>
        <taxon>Bacillati</taxon>
        <taxon>Cyanobacteriota</taxon>
        <taxon>Cyanophyceae</taxon>
        <taxon>Leptolyngbyales</taxon>
        <taxon>Leptolyngbyaceae</taxon>
        <taxon>Leptolyngbya group</taxon>
        <taxon>Leptolyngbya</taxon>
    </lineage>
</organism>
<evidence type="ECO:0000256" key="2">
    <source>
        <dbReference type="ARBA" id="ARBA00006337"/>
    </source>
</evidence>
<dbReference type="InterPro" id="IPR036318">
    <property type="entry name" value="FAD-bd_PCMH-like_sf"/>
</dbReference>
<evidence type="ECO:0000256" key="10">
    <source>
        <dbReference type="PROSITE-ProRule" id="PRU01193"/>
    </source>
</evidence>
<protein>
    <recommendedName>
        <fullName evidence="16">Hemolysin</fullName>
    </recommendedName>
</protein>
<dbReference type="SMART" id="SM01091">
    <property type="entry name" value="CorC_HlyC"/>
    <property type="match status" value="1"/>
</dbReference>
<keyword evidence="8 10" id="KW-0472">Membrane</keyword>
<dbReference type="GO" id="GO:0050660">
    <property type="term" value="F:flavin adenine dinucleotide binding"/>
    <property type="evidence" value="ECO:0007669"/>
    <property type="project" value="InterPro"/>
</dbReference>
<dbReference type="EMBL" id="AP018203">
    <property type="protein sequence ID" value="BAY55762.1"/>
    <property type="molecule type" value="Genomic_DNA"/>
</dbReference>
<feature type="transmembrane region" description="Helical" evidence="11">
    <location>
        <begin position="136"/>
        <end position="158"/>
    </location>
</feature>